<dbReference type="SUPFAM" id="SSF56112">
    <property type="entry name" value="Protein kinase-like (PK-like)"/>
    <property type="match status" value="1"/>
</dbReference>
<evidence type="ECO:0000256" key="2">
    <source>
        <dbReference type="ARBA" id="ARBA00022679"/>
    </source>
</evidence>
<evidence type="ECO:0000256" key="1">
    <source>
        <dbReference type="ARBA" id="ARBA00022527"/>
    </source>
</evidence>
<gene>
    <name evidence="7" type="ORF">GCM10011409_32440</name>
</gene>
<dbReference type="PROSITE" id="PS50011">
    <property type="entry name" value="PROTEIN_KINASE_DOM"/>
    <property type="match status" value="1"/>
</dbReference>
<keyword evidence="5" id="KW-0067">ATP-binding</keyword>
<keyword evidence="8" id="KW-1185">Reference proteome</keyword>
<evidence type="ECO:0000313" key="7">
    <source>
        <dbReference type="EMBL" id="GGB52393.1"/>
    </source>
</evidence>
<dbReference type="PANTHER" id="PTHR24345:SF0">
    <property type="entry name" value="CELL CYCLE SERINE_THREONINE-PROTEIN KINASE CDC5_MSD2"/>
    <property type="match status" value="1"/>
</dbReference>
<dbReference type="InterPro" id="IPR011009">
    <property type="entry name" value="Kinase-like_dom_sf"/>
</dbReference>
<dbReference type="RefSeq" id="WP_088051344.1">
    <property type="nucleotide sequence ID" value="NZ_BMJD01000031.1"/>
</dbReference>
<comment type="caution">
    <text evidence="7">The sequence shown here is derived from an EMBL/GenBank/DDBJ whole genome shotgun (WGS) entry which is preliminary data.</text>
</comment>
<dbReference type="Proteomes" id="UP000621492">
    <property type="component" value="Unassembled WGS sequence"/>
</dbReference>
<evidence type="ECO:0000256" key="4">
    <source>
        <dbReference type="ARBA" id="ARBA00022777"/>
    </source>
</evidence>
<sequence length="282" mass="32158">MTTDTEGNQTNGQLTDNPAFIKEGDYLFPRYTVIELMRRGKDCDVYHVWSEDRYCSCIGKCLRPDRLEKRAAKERLIREGEYLKRLTHPNLVRAYEVHNDPFPIMIQETLTGQTLHHLVKTQQNRRLSVKQLAHLGAQLCSVMHYLHQEGILHLDLKPSNIINQPPLAKVIDLSIAAQPGEIKKGAGTRQFMAPEQARGDQLTTAADIWGIGAVLFFAATGNAPFQTYDGNRYDQLERCAEKVQTCRRLPANFANIINRSLHPNPLQRPKIEEIASTMKQHY</sequence>
<keyword evidence="2" id="KW-0808">Transferase</keyword>
<keyword evidence="3" id="KW-0547">Nucleotide-binding</keyword>
<reference evidence="7" key="2">
    <citation type="submission" date="2020-09" db="EMBL/GenBank/DDBJ databases">
        <authorList>
            <person name="Sun Q."/>
            <person name="Zhou Y."/>
        </authorList>
    </citation>
    <scope>NUCLEOTIDE SEQUENCE</scope>
    <source>
        <strain evidence="7">CGMCC 1.15454</strain>
    </source>
</reference>
<organism evidence="7 8">
    <name type="scientific">Lentibacillus populi</name>
    <dbReference type="NCBI Taxonomy" id="1827502"/>
    <lineage>
        <taxon>Bacteria</taxon>
        <taxon>Bacillati</taxon>
        <taxon>Bacillota</taxon>
        <taxon>Bacilli</taxon>
        <taxon>Bacillales</taxon>
        <taxon>Bacillaceae</taxon>
        <taxon>Lentibacillus</taxon>
    </lineage>
</organism>
<evidence type="ECO:0000313" key="8">
    <source>
        <dbReference type="Proteomes" id="UP000621492"/>
    </source>
</evidence>
<dbReference type="GO" id="GO:0005524">
    <property type="term" value="F:ATP binding"/>
    <property type="evidence" value="ECO:0007669"/>
    <property type="project" value="UniProtKB-KW"/>
</dbReference>
<reference evidence="7" key="1">
    <citation type="journal article" date="2014" name="Int. J. Syst. Evol. Microbiol.">
        <title>Complete genome sequence of Corynebacterium casei LMG S-19264T (=DSM 44701T), isolated from a smear-ripened cheese.</title>
        <authorList>
            <consortium name="US DOE Joint Genome Institute (JGI-PGF)"/>
            <person name="Walter F."/>
            <person name="Albersmeier A."/>
            <person name="Kalinowski J."/>
            <person name="Ruckert C."/>
        </authorList>
    </citation>
    <scope>NUCLEOTIDE SEQUENCE</scope>
    <source>
        <strain evidence="7">CGMCC 1.15454</strain>
    </source>
</reference>
<protein>
    <recommendedName>
        <fullName evidence="6">Protein kinase domain-containing protein</fullName>
    </recommendedName>
</protein>
<evidence type="ECO:0000259" key="6">
    <source>
        <dbReference type="PROSITE" id="PS50011"/>
    </source>
</evidence>
<dbReference type="AlphaFoldDB" id="A0A9W5TZP6"/>
<dbReference type="Pfam" id="PF00069">
    <property type="entry name" value="Pkinase"/>
    <property type="match status" value="1"/>
</dbReference>
<dbReference type="SMART" id="SM00220">
    <property type="entry name" value="S_TKc"/>
    <property type="match status" value="1"/>
</dbReference>
<accession>A0A9W5TZP6</accession>
<dbReference type="CDD" id="cd14014">
    <property type="entry name" value="STKc_PknB_like"/>
    <property type="match status" value="1"/>
</dbReference>
<feature type="domain" description="Protein kinase" evidence="6">
    <location>
        <begin position="31"/>
        <end position="282"/>
    </location>
</feature>
<keyword evidence="4" id="KW-0418">Kinase</keyword>
<dbReference type="GO" id="GO:0004674">
    <property type="term" value="F:protein serine/threonine kinase activity"/>
    <property type="evidence" value="ECO:0007669"/>
    <property type="project" value="UniProtKB-KW"/>
</dbReference>
<keyword evidence="1" id="KW-0723">Serine/threonine-protein kinase</keyword>
<dbReference type="PANTHER" id="PTHR24345">
    <property type="entry name" value="SERINE/THREONINE-PROTEIN KINASE PLK"/>
    <property type="match status" value="1"/>
</dbReference>
<evidence type="ECO:0000256" key="5">
    <source>
        <dbReference type="ARBA" id="ARBA00022840"/>
    </source>
</evidence>
<evidence type="ECO:0000256" key="3">
    <source>
        <dbReference type="ARBA" id="ARBA00022741"/>
    </source>
</evidence>
<dbReference type="Gene3D" id="3.30.200.20">
    <property type="entry name" value="Phosphorylase Kinase, domain 1"/>
    <property type="match status" value="1"/>
</dbReference>
<dbReference type="EMBL" id="BMJD01000031">
    <property type="protein sequence ID" value="GGB52393.1"/>
    <property type="molecule type" value="Genomic_DNA"/>
</dbReference>
<proteinExistence type="predicted"/>
<dbReference type="Gene3D" id="1.10.510.10">
    <property type="entry name" value="Transferase(Phosphotransferase) domain 1"/>
    <property type="match status" value="1"/>
</dbReference>
<dbReference type="InterPro" id="IPR000719">
    <property type="entry name" value="Prot_kinase_dom"/>
</dbReference>
<name>A0A9W5TZP6_9BACI</name>